<dbReference type="Gene3D" id="2.170.270.10">
    <property type="entry name" value="SET domain"/>
    <property type="match status" value="1"/>
</dbReference>
<feature type="domain" description="SET" evidence="1">
    <location>
        <begin position="17"/>
        <end position="137"/>
    </location>
</feature>
<organism evidence="2 3">
    <name type="scientific">Flavobacterium cheonanense</name>
    <dbReference type="NCBI Taxonomy" id="706183"/>
    <lineage>
        <taxon>Bacteria</taxon>
        <taxon>Pseudomonadati</taxon>
        <taxon>Bacteroidota</taxon>
        <taxon>Flavobacteriia</taxon>
        <taxon>Flavobacteriales</taxon>
        <taxon>Flavobacteriaceae</taxon>
        <taxon>Flavobacterium</taxon>
    </lineage>
</organism>
<protein>
    <recommendedName>
        <fullName evidence="1">SET domain-containing protein</fullName>
    </recommendedName>
</protein>
<comment type="caution">
    <text evidence="2">The sequence shown here is derived from an EMBL/GenBank/DDBJ whole genome shotgun (WGS) entry which is preliminary data.</text>
</comment>
<dbReference type="PROSITE" id="PS50280">
    <property type="entry name" value="SET"/>
    <property type="match status" value="1"/>
</dbReference>
<name>A0ABP7W253_9FLAO</name>
<sequence length="145" mass="16623">MSKNDPNKIQAEESDYLYIQTSQLPDSGNGLFTAIDIYIDEVISIFKGEILSDIEAELRAKNNTNQYFMNLHNGSILDCRNTDCFAKYANDASGFSIPKFRDNFKNNAKITLDENNNVCLIAIRKIKSGEEIFCDYGKRYWKKHS</sequence>
<dbReference type="SMART" id="SM00317">
    <property type="entry name" value="SET"/>
    <property type="match status" value="1"/>
</dbReference>
<dbReference type="Proteomes" id="UP001500367">
    <property type="component" value="Unassembled WGS sequence"/>
</dbReference>
<evidence type="ECO:0000259" key="1">
    <source>
        <dbReference type="PROSITE" id="PS50280"/>
    </source>
</evidence>
<proteinExistence type="predicted"/>
<evidence type="ECO:0000313" key="3">
    <source>
        <dbReference type="Proteomes" id="UP001500367"/>
    </source>
</evidence>
<dbReference type="RefSeq" id="WP_344817179.1">
    <property type="nucleotide sequence ID" value="NZ_BAABCT010000009.1"/>
</dbReference>
<dbReference type="EMBL" id="BAABCT010000009">
    <property type="protein sequence ID" value="GAA4079408.1"/>
    <property type="molecule type" value="Genomic_DNA"/>
</dbReference>
<accession>A0ABP7W253</accession>
<evidence type="ECO:0000313" key="2">
    <source>
        <dbReference type="EMBL" id="GAA4079408.1"/>
    </source>
</evidence>
<reference evidence="3" key="1">
    <citation type="journal article" date="2019" name="Int. J. Syst. Evol. Microbiol.">
        <title>The Global Catalogue of Microorganisms (GCM) 10K type strain sequencing project: providing services to taxonomists for standard genome sequencing and annotation.</title>
        <authorList>
            <consortium name="The Broad Institute Genomics Platform"/>
            <consortium name="The Broad Institute Genome Sequencing Center for Infectious Disease"/>
            <person name="Wu L."/>
            <person name="Ma J."/>
        </authorList>
    </citation>
    <scope>NUCLEOTIDE SEQUENCE [LARGE SCALE GENOMIC DNA]</scope>
    <source>
        <strain evidence="3">JCM 17069</strain>
    </source>
</reference>
<dbReference type="Pfam" id="PF00856">
    <property type="entry name" value="SET"/>
    <property type="match status" value="1"/>
</dbReference>
<keyword evidence="3" id="KW-1185">Reference proteome</keyword>
<dbReference type="InterPro" id="IPR046341">
    <property type="entry name" value="SET_dom_sf"/>
</dbReference>
<dbReference type="InterPro" id="IPR001214">
    <property type="entry name" value="SET_dom"/>
</dbReference>
<dbReference type="SUPFAM" id="SSF82199">
    <property type="entry name" value="SET domain"/>
    <property type="match status" value="1"/>
</dbReference>
<gene>
    <name evidence="2" type="ORF">GCM10022389_26800</name>
</gene>